<dbReference type="Proteomes" id="UP000241462">
    <property type="component" value="Unassembled WGS sequence"/>
</dbReference>
<accession>A0A2T3ACI7</accession>
<organism evidence="1 2">
    <name type="scientific">Coniella lustricola</name>
    <dbReference type="NCBI Taxonomy" id="2025994"/>
    <lineage>
        <taxon>Eukaryota</taxon>
        <taxon>Fungi</taxon>
        <taxon>Dikarya</taxon>
        <taxon>Ascomycota</taxon>
        <taxon>Pezizomycotina</taxon>
        <taxon>Sordariomycetes</taxon>
        <taxon>Sordariomycetidae</taxon>
        <taxon>Diaporthales</taxon>
        <taxon>Schizoparmaceae</taxon>
        <taxon>Coniella</taxon>
    </lineage>
</organism>
<dbReference type="EMBL" id="KZ678413">
    <property type="protein sequence ID" value="PSR91945.1"/>
    <property type="molecule type" value="Genomic_DNA"/>
</dbReference>
<sequence length="136" mass="15324">MVGTAYLLSYFVYKACHVISWLASSSRLALFAVLISLHVSSTAREYFILSRLRGDRSPMVANRRQSSLALVEQTESSSIPIPTASQHLWRTVRGDVGRGNDDLQLWKGNLYRGKRISLLYTRHWGTIHGPSSAQLF</sequence>
<dbReference type="InParanoid" id="A0A2T3ACI7"/>
<dbReference type="AlphaFoldDB" id="A0A2T3ACI7"/>
<evidence type="ECO:0000313" key="1">
    <source>
        <dbReference type="EMBL" id="PSR91945.1"/>
    </source>
</evidence>
<name>A0A2T3ACI7_9PEZI</name>
<proteinExistence type="predicted"/>
<evidence type="ECO:0000313" key="2">
    <source>
        <dbReference type="Proteomes" id="UP000241462"/>
    </source>
</evidence>
<protein>
    <submittedName>
        <fullName evidence="1">Uncharacterized protein</fullName>
    </submittedName>
</protein>
<keyword evidence="2" id="KW-1185">Reference proteome</keyword>
<gene>
    <name evidence="1" type="ORF">BD289DRAFT_429975</name>
</gene>
<reference evidence="1 2" key="1">
    <citation type="journal article" date="2018" name="Mycol. Prog.">
        <title>Coniella lustricola, a new species from submerged detritus.</title>
        <authorList>
            <person name="Raudabaugh D.B."/>
            <person name="Iturriaga T."/>
            <person name="Carver A."/>
            <person name="Mondo S."/>
            <person name="Pangilinan J."/>
            <person name="Lipzen A."/>
            <person name="He G."/>
            <person name="Amirebrahimi M."/>
            <person name="Grigoriev I.V."/>
            <person name="Miller A.N."/>
        </authorList>
    </citation>
    <scope>NUCLEOTIDE SEQUENCE [LARGE SCALE GENOMIC DNA]</scope>
    <source>
        <strain evidence="1 2">B22-T-1</strain>
    </source>
</reference>